<keyword evidence="5" id="KW-0720">Serine protease</keyword>
<dbReference type="PRINTS" id="PR00861">
    <property type="entry name" value="ALYTICPTASE"/>
</dbReference>
<evidence type="ECO:0000313" key="11">
    <source>
        <dbReference type="EMBL" id="UPT22988.1"/>
    </source>
</evidence>
<dbReference type="PIRSF" id="PIRSF001134">
    <property type="entry name" value="Streptogrisin"/>
    <property type="match status" value="1"/>
</dbReference>
<accession>A0ABY4L961</accession>
<dbReference type="InterPro" id="IPR043504">
    <property type="entry name" value="Peptidase_S1_PA_chymotrypsin"/>
</dbReference>
<feature type="domain" description="Peptidase S1A alpha-lytic prodomain" evidence="10">
    <location>
        <begin position="125"/>
        <end position="179"/>
    </location>
</feature>
<gene>
    <name evidence="11" type="ORF">FOF52_20260</name>
</gene>
<evidence type="ECO:0000313" key="12">
    <source>
        <dbReference type="Proteomes" id="UP000832041"/>
    </source>
</evidence>
<feature type="chain" id="PRO_5046997374" evidence="9">
    <location>
        <begin position="33"/>
        <end position="381"/>
    </location>
</feature>
<evidence type="ECO:0000256" key="8">
    <source>
        <dbReference type="SAM" id="MobiDB-lite"/>
    </source>
</evidence>
<dbReference type="Proteomes" id="UP000832041">
    <property type="component" value="Chromosome"/>
</dbReference>
<evidence type="ECO:0000256" key="5">
    <source>
        <dbReference type="ARBA" id="ARBA00022825"/>
    </source>
</evidence>
<dbReference type="CDD" id="cd21112">
    <property type="entry name" value="alphaLP-like"/>
    <property type="match status" value="1"/>
</dbReference>
<dbReference type="Pfam" id="PF02983">
    <property type="entry name" value="Pro_Al_protease"/>
    <property type="match status" value="1"/>
</dbReference>
<dbReference type="RefSeq" id="WP_248591505.1">
    <property type="nucleotide sequence ID" value="NZ_BAABEB010000011.1"/>
</dbReference>
<reference evidence="11 12" key="1">
    <citation type="submission" date="2020-04" db="EMBL/GenBank/DDBJ databases">
        <title>Thermobifida alba genome sequencing and assembly.</title>
        <authorList>
            <person name="Luzics S."/>
            <person name="Horvath B."/>
            <person name="Nagy I."/>
            <person name="Toth A."/>
            <person name="Nagy I."/>
            <person name="Kukolya J."/>
        </authorList>
    </citation>
    <scope>NUCLEOTIDE SEQUENCE [LARGE SCALE GENOMIC DNA]</scope>
    <source>
        <strain evidence="11 12">DSM 43795</strain>
    </source>
</reference>
<evidence type="ECO:0000256" key="6">
    <source>
        <dbReference type="ARBA" id="ARBA00023145"/>
    </source>
</evidence>
<feature type="signal peptide" evidence="9">
    <location>
        <begin position="1"/>
        <end position="32"/>
    </location>
</feature>
<organism evidence="11 12">
    <name type="scientific">Thermobifida alba</name>
    <name type="common">Thermomonospora alba</name>
    <dbReference type="NCBI Taxonomy" id="53522"/>
    <lineage>
        <taxon>Bacteria</taxon>
        <taxon>Bacillati</taxon>
        <taxon>Actinomycetota</taxon>
        <taxon>Actinomycetes</taxon>
        <taxon>Streptosporangiales</taxon>
        <taxon>Nocardiopsidaceae</taxon>
        <taxon>Thermobifida</taxon>
    </lineage>
</organism>
<name>A0ABY4L961_THEAE</name>
<sequence>MKPPSAHTTARTLLACALAATTLAASTAPSSAQETPQDATQEATQEAALRRDLGLSDSEVAQLRAAESEAMDHAEEWRAALGDDFGGVYLDPESGEVTVAVTDPAAVPAVEQAGAEPEVVDFGEAALNDFVDSLNAVADEADPQITGWYTDLANDSVVITTYRGGTAAAEELAARAGVDERALRITEDTGQPRLFANIIGGNPYYFGGYRCSIGFSVRRGSEAGFATAGHCGSTGTTVSSPRGTVAGSYFPGRDMGWVRITSADTVTPLVNRYNGGTVTVTGSQEAAVGSSVCRSGSTTGWRCGTIQSKNQTIHYAEGTVTGLTRTTACAEGGDSGGPWLTGSQAQGVTSGGTGNCRLGGVTYFQPINPLLSYFGLQLVTG</sequence>
<keyword evidence="4" id="KW-0378">Hydrolase</keyword>
<dbReference type="EMBL" id="CP051627">
    <property type="protein sequence ID" value="UPT22988.1"/>
    <property type="molecule type" value="Genomic_DNA"/>
</dbReference>
<comment type="similarity">
    <text evidence="1">Belongs to the peptidase S1 family.</text>
</comment>
<evidence type="ECO:0000256" key="1">
    <source>
        <dbReference type="ARBA" id="ARBA00007664"/>
    </source>
</evidence>
<evidence type="ECO:0000256" key="9">
    <source>
        <dbReference type="SAM" id="SignalP"/>
    </source>
</evidence>
<dbReference type="SUPFAM" id="SSF50494">
    <property type="entry name" value="Trypsin-like serine proteases"/>
    <property type="match status" value="1"/>
</dbReference>
<dbReference type="InterPro" id="IPR004236">
    <property type="entry name" value="Pept_S1_alpha_lytic"/>
</dbReference>
<keyword evidence="3 9" id="KW-0732">Signal</keyword>
<dbReference type="Gene3D" id="2.40.10.10">
    <property type="entry name" value="Trypsin-like serine proteases"/>
    <property type="match status" value="2"/>
</dbReference>
<evidence type="ECO:0000256" key="3">
    <source>
        <dbReference type="ARBA" id="ARBA00022729"/>
    </source>
</evidence>
<keyword evidence="2" id="KW-0645">Protease</keyword>
<dbReference type="InterPro" id="IPR035070">
    <property type="entry name" value="Streptogrisin_prodomain"/>
</dbReference>
<evidence type="ECO:0000256" key="2">
    <source>
        <dbReference type="ARBA" id="ARBA00022670"/>
    </source>
</evidence>
<keyword evidence="12" id="KW-1185">Reference proteome</keyword>
<evidence type="ECO:0000259" key="10">
    <source>
        <dbReference type="Pfam" id="PF02983"/>
    </source>
</evidence>
<dbReference type="Gene3D" id="3.30.300.50">
    <property type="match status" value="2"/>
</dbReference>
<protein>
    <submittedName>
        <fullName evidence="11">S1 family peptidase</fullName>
    </submittedName>
</protein>
<proteinExistence type="inferred from homology"/>
<evidence type="ECO:0000256" key="4">
    <source>
        <dbReference type="ARBA" id="ARBA00022801"/>
    </source>
</evidence>
<dbReference type="InterPro" id="IPR009003">
    <property type="entry name" value="Peptidase_S1_PA"/>
</dbReference>
<feature type="region of interest" description="Disordered" evidence="8">
    <location>
        <begin position="24"/>
        <end position="45"/>
    </location>
</feature>
<keyword evidence="7" id="KW-1015">Disulfide bond</keyword>
<dbReference type="InterPro" id="IPR001316">
    <property type="entry name" value="Pept_S1A_streptogrisin"/>
</dbReference>
<evidence type="ECO:0000256" key="7">
    <source>
        <dbReference type="ARBA" id="ARBA00023157"/>
    </source>
</evidence>
<keyword evidence="6" id="KW-0865">Zymogen</keyword>